<dbReference type="PRINTS" id="PR00371">
    <property type="entry name" value="FPNCR"/>
</dbReference>
<comment type="caution">
    <text evidence="11">The sequence shown here is derived from an EMBL/GenBank/DDBJ whole genome shotgun (WGS) entry which is preliminary data.</text>
</comment>
<dbReference type="PANTHER" id="PTHR47354">
    <property type="entry name" value="NADH OXIDOREDUCTASE HCR"/>
    <property type="match status" value="1"/>
</dbReference>
<dbReference type="CDD" id="cd00207">
    <property type="entry name" value="fer2"/>
    <property type="match status" value="1"/>
</dbReference>
<dbReference type="InterPro" id="IPR001709">
    <property type="entry name" value="Flavoprot_Pyr_Nucl_cyt_Rdtase"/>
</dbReference>
<dbReference type="InterPro" id="IPR036010">
    <property type="entry name" value="2Fe-2S_ferredoxin-like_sf"/>
</dbReference>
<evidence type="ECO:0000313" key="12">
    <source>
        <dbReference type="Proteomes" id="UP000619260"/>
    </source>
</evidence>
<dbReference type="InterPro" id="IPR012675">
    <property type="entry name" value="Beta-grasp_dom_sf"/>
</dbReference>
<dbReference type="Gene3D" id="3.40.50.80">
    <property type="entry name" value="Nucleotide-binding domain of ferredoxin-NADP reductase (FNR) module"/>
    <property type="match status" value="1"/>
</dbReference>
<protein>
    <recommendedName>
        <fullName evidence="13">Phenylacetate-CoA oxygenase</fullName>
    </recommendedName>
</protein>
<keyword evidence="4" id="KW-0479">Metal-binding</keyword>
<evidence type="ECO:0000256" key="3">
    <source>
        <dbReference type="ARBA" id="ARBA00022714"/>
    </source>
</evidence>
<dbReference type="GO" id="GO:0051537">
    <property type="term" value="F:2 iron, 2 sulfur cluster binding"/>
    <property type="evidence" value="ECO:0007669"/>
    <property type="project" value="UniProtKB-KW"/>
</dbReference>
<keyword evidence="2" id="KW-0285">Flavoprotein</keyword>
<accession>A0A8J3YX98</accession>
<dbReference type="Pfam" id="PF00175">
    <property type="entry name" value="NAD_binding_1"/>
    <property type="match status" value="1"/>
</dbReference>
<dbReference type="Proteomes" id="UP000619260">
    <property type="component" value="Unassembled WGS sequence"/>
</dbReference>
<dbReference type="InterPro" id="IPR017927">
    <property type="entry name" value="FAD-bd_FR_type"/>
</dbReference>
<keyword evidence="12" id="KW-1185">Reference proteome</keyword>
<dbReference type="InterPro" id="IPR008333">
    <property type="entry name" value="Cbr1-like_FAD-bd_dom"/>
</dbReference>
<evidence type="ECO:0000256" key="1">
    <source>
        <dbReference type="ARBA" id="ARBA00001974"/>
    </source>
</evidence>
<evidence type="ECO:0000259" key="10">
    <source>
        <dbReference type="PROSITE" id="PS51384"/>
    </source>
</evidence>
<dbReference type="SUPFAM" id="SSF52343">
    <property type="entry name" value="Ferredoxin reductase-like, C-terminal NADP-linked domain"/>
    <property type="match status" value="1"/>
</dbReference>
<keyword evidence="6" id="KW-0560">Oxidoreductase</keyword>
<comment type="cofactor">
    <cofactor evidence="1">
        <name>FAD</name>
        <dbReference type="ChEBI" id="CHEBI:57692"/>
    </cofactor>
</comment>
<dbReference type="SUPFAM" id="SSF50475">
    <property type="entry name" value="FMN-binding split barrel"/>
    <property type="match status" value="1"/>
</dbReference>
<evidence type="ECO:0000256" key="8">
    <source>
        <dbReference type="ARBA" id="ARBA00023014"/>
    </source>
</evidence>
<dbReference type="EMBL" id="BOPF01000048">
    <property type="protein sequence ID" value="GIJ51426.1"/>
    <property type="molecule type" value="Genomic_DNA"/>
</dbReference>
<proteinExistence type="predicted"/>
<dbReference type="GO" id="GO:0016491">
    <property type="term" value="F:oxidoreductase activity"/>
    <property type="evidence" value="ECO:0007669"/>
    <property type="project" value="UniProtKB-KW"/>
</dbReference>
<dbReference type="Pfam" id="PF00970">
    <property type="entry name" value="FAD_binding_6"/>
    <property type="match status" value="1"/>
</dbReference>
<feature type="domain" description="FAD-binding FR-type" evidence="10">
    <location>
        <begin position="363"/>
        <end position="465"/>
    </location>
</feature>
<dbReference type="PROSITE" id="PS51384">
    <property type="entry name" value="FAD_FR"/>
    <property type="match status" value="1"/>
</dbReference>
<evidence type="ECO:0000259" key="9">
    <source>
        <dbReference type="PROSITE" id="PS51085"/>
    </source>
</evidence>
<evidence type="ECO:0000256" key="5">
    <source>
        <dbReference type="ARBA" id="ARBA00022827"/>
    </source>
</evidence>
<sequence>MNRIATVADLEAIIGRPLDAVTRKQIDALDEGCRRVLAAAPLAGFGYRDADGKSRTTVVGGRPGFAAVDSPRRISLTPPAGEPPPVAGSGASFVFLLPGVGEVLRLNGSVAGIGERLTVDVREAYVHCARAVGRSGLWAAPRAAPTGATRAADGPLADPRVAAFLAATPFLIVSSVDAGGGGDSSPRGDNPGFLRVLDGRTLALPDRRGNKRADTFHNLLEDERLSAVALVPGRLEVLRLSGTARLTDDPQLLRTMALGTQVPHAALLFTVSEAGVVPSPAVESARPWDRSRHVDLTAVPDLNALATIHLAANAPRGVTGRLLRLIARRLDRYPRLTRRLMAALFSRQLRSEGYGAVPGTPAAPGRPVRVAEVIRETADATTLVLDSVDGAPFDFLPGQFFTLVLTIGGRTVRRAYSASSVPGSGRLTLTVKRTVDGYASAHVHDGVRPGDELRLLGPSGSFRVARPPKELVLLAAGSGITPMMSIVRATLAGTADTRITLFYGNRTEADIIFHAALTDLARAHPDRLRVHHVLSRPTPRWNGRRGRLDRQTVRDALAALAPGDEAHFYSCGPAGMSAGVRDVLDELGVPADRRHEETFAGAPLPAGDGAEQTMTVGDLGTVTVAAGQTLLEAGLDAALPMPYSCTVGSCGECRVRLRDGEVTMAEPNCLSPRERAGGYILTCVARPRTGTTVEIDG</sequence>
<feature type="domain" description="2Fe-2S ferredoxin-type" evidence="9">
    <location>
        <begin position="610"/>
        <end position="697"/>
    </location>
</feature>
<dbReference type="InterPro" id="IPR012349">
    <property type="entry name" value="Split_barrel_FMN-bd"/>
</dbReference>
<keyword evidence="5" id="KW-0274">FAD</keyword>
<dbReference type="SUPFAM" id="SSF54292">
    <property type="entry name" value="2Fe-2S ferredoxin-like"/>
    <property type="match status" value="1"/>
</dbReference>
<evidence type="ECO:0008006" key="13">
    <source>
        <dbReference type="Google" id="ProtNLM"/>
    </source>
</evidence>
<dbReference type="AlphaFoldDB" id="A0A8J3YX98"/>
<keyword evidence="3" id="KW-0001">2Fe-2S</keyword>
<dbReference type="InterPro" id="IPR001433">
    <property type="entry name" value="OxRdtase_FAD/NAD-bd"/>
</dbReference>
<evidence type="ECO:0000256" key="4">
    <source>
        <dbReference type="ARBA" id="ARBA00022723"/>
    </source>
</evidence>
<dbReference type="PANTHER" id="PTHR47354:SF6">
    <property type="entry name" value="NADH OXIDOREDUCTASE HCR"/>
    <property type="match status" value="1"/>
</dbReference>
<dbReference type="RefSeq" id="WP_239153728.1">
    <property type="nucleotide sequence ID" value="NZ_BOPF01000048.1"/>
</dbReference>
<evidence type="ECO:0000256" key="6">
    <source>
        <dbReference type="ARBA" id="ARBA00023002"/>
    </source>
</evidence>
<dbReference type="Gene3D" id="3.10.20.30">
    <property type="match status" value="1"/>
</dbReference>
<dbReference type="Gene3D" id="2.30.110.10">
    <property type="entry name" value="Electron Transport, Fmn-binding Protein, Chain A"/>
    <property type="match status" value="1"/>
</dbReference>
<evidence type="ECO:0000256" key="7">
    <source>
        <dbReference type="ARBA" id="ARBA00023004"/>
    </source>
</evidence>
<dbReference type="InterPro" id="IPR039261">
    <property type="entry name" value="FNR_nucleotide-bd"/>
</dbReference>
<organism evidence="11 12">
    <name type="scientific">Virgisporangium aliadipatigenens</name>
    <dbReference type="NCBI Taxonomy" id="741659"/>
    <lineage>
        <taxon>Bacteria</taxon>
        <taxon>Bacillati</taxon>
        <taxon>Actinomycetota</taxon>
        <taxon>Actinomycetes</taxon>
        <taxon>Micromonosporales</taxon>
        <taxon>Micromonosporaceae</taxon>
        <taxon>Virgisporangium</taxon>
    </lineage>
</organism>
<reference evidence="11" key="1">
    <citation type="submission" date="2021-01" db="EMBL/GenBank/DDBJ databases">
        <title>Whole genome shotgun sequence of Virgisporangium aliadipatigenens NBRC 105644.</title>
        <authorList>
            <person name="Komaki H."/>
            <person name="Tamura T."/>
        </authorList>
    </citation>
    <scope>NUCLEOTIDE SEQUENCE</scope>
    <source>
        <strain evidence="11">NBRC 105644</strain>
    </source>
</reference>
<keyword evidence="7" id="KW-0408">Iron</keyword>
<dbReference type="InterPro" id="IPR011576">
    <property type="entry name" value="Pyridox_Oxase_N"/>
</dbReference>
<evidence type="ECO:0000313" key="11">
    <source>
        <dbReference type="EMBL" id="GIJ51426.1"/>
    </source>
</evidence>
<dbReference type="CDD" id="cd06214">
    <property type="entry name" value="PA_degradation_oxidoreductase_like"/>
    <property type="match status" value="1"/>
</dbReference>
<dbReference type="InterPro" id="IPR001041">
    <property type="entry name" value="2Fe-2S_ferredoxin-type"/>
</dbReference>
<dbReference type="InterPro" id="IPR050415">
    <property type="entry name" value="MRET"/>
</dbReference>
<dbReference type="GO" id="GO:0046872">
    <property type="term" value="F:metal ion binding"/>
    <property type="evidence" value="ECO:0007669"/>
    <property type="project" value="UniProtKB-KW"/>
</dbReference>
<evidence type="ECO:0000256" key="2">
    <source>
        <dbReference type="ARBA" id="ARBA00022630"/>
    </source>
</evidence>
<dbReference type="PROSITE" id="PS51085">
    <property type="entry name" value="2FE2S_FER_2"/>
    <property type="match status" value="1"/>
</dbReference>
<dbReference type="InterPro" id="IPR017938">
    <property type="entry name" value="Riboflavin_synthase-like_b-brl"/>
</dbReference>
<dbReference type="SUPFAM" id="SSF63380">
    <property type="entry name" value="Riboflavin synthase domain-like"/>
    <property type="match status" value="1"/>
</dbReference>
<name>A0A8J3YX98_9ACTN</name>
<gene>
    <name evidence="11" type="ORF">Val02_83120</name>
</gene>
<dbReference type="PRINTS" id="PR00410">
    <property type="entry name" value="PHEHYDRXLASE"/>
</dbReference>
<dbReference type="Pfam" id="PF01243">
    <property type="entry name" value="PNPOx_N"/>
    <property type="match status" value="1"/>
</dbReference>
<dbReference type="Pfam" id="PF00111">
    <property type="entry name" value="Fer2"/>
    <property type="match status" value="1"/>
</dbReference>
<keyword evidence="8" id="KW-0411">Iron-sulfur</keyword>
<dbReference type="Gene3D" id="2.40.30.10">
    <property type="entry name" value="Translation factors"/>
    <property type="match status" value="1"/>
</dbReference>